<evidence type="ECO:0000256" key="1">
    <source>
        <dbReference type="ARBA" id="ARBA00007261"/>
    </source>
</evidence>
<dbReference type="Gene3D" id="3.30.830.10">
    <property type="entry name" value="Metalloenzyme, LuxS/M16 peptidase-like"/>
    <property type="match status" value="2"/>
</dbReference>
<protein>
    <submittedName>
        <fullName evidence="4">Insulinase family protein</fullName>
    </submittedName>
</protein>
<dbReference type="InterPro" id="IPR050361">
    <property type="entry name" value="MPP/UQCRC_Complex"/>
</dbReference>
<dbReference type="Pfam" id="PF05193">
    <property type="entry name" value="Peptidase_M16_C"/>
    <property type="match status" value="1"/>
</dbReference>
<dbReference type="EMBL" id="JAACAK010000083">
    <property type="protein sequence ID" value="NIR75500.1"/>
    <property type="molecule type" value="Genomic_DNA"/>
</dbReference>
<dbReference type="SUPFAM" id="SSF63411">
    <property type="entry name" value="LuxS/MPP-like metallohydrolase"/>
    <property type="match status" value="2"/>
</dbReference>
<feature type="domain" description="Peptidase M16 C-terminal" evidence="3">
    <location>
        <begin position="185"/>
        <end position="359"/>
    </location>
</feature>
<dbReference type="Pfam" id="PF00675">
    <property type="entry name" value="Peptidase_M16"/>
    <property type="match status" value="1"/>
</dbReference>
<sequence length="435" mass="48444">MNSHRDVDRGVIHFDFSEHSLENGLRVIVQEDHTAPVVSVHVMYHVGSKHERKGRTGFAHLFEHLMFQGSEHVADDAHFRYVQDAGGTLNGSTWFDRTNYYETLPTNELELGLWLESDRMGFFESAITQEKLDNQRDVVKNERRQSYENRPYGLAMETILRMVYPEGHPYRHPTIGFMEDLDAASLEDVRGFFRKFYRPENAVLVLVGDVEAERGFDLAERYFGAIPRGPGAAQVTAPGVPPGQEVRETMRDNVQFPRVYVFHHAPAFGQEGFEAADVLTGLLADGKSSRLYRKLVYERRIAQDVNASVYPTEDCGLCFIVATARPGVEAAALEEAILETLAEIHDGPPGADEVEGAVNRTARELVSVLNGVGNRSDAIATSATFLGRPGYVNELFGRMNAVTPEAVRDVGRTWLVPERRATLHVLPSEKSGGGG</sequence>
<dbReference type="Proteomes" id="UP000702544">
    <property type="component" value="Unassembled WGS sequence"/>
</dbReference>
<dbReference type="InterPro" id="IPR007863">
    <property type="entry name" value="Peptidase_M16_C"/>
</dbReference>
<evidence type="ECO:0000259" key="2">
    <source>
        <dbReference type="Pfam" id="PF00675"/>
    </source>
</evidence>
<accession>A0AAE4Z7Z9</accession>
<dbReference type="InterPro" id="IPR011765">
    <property type="entry name" value="Pept_M16_N"/>
</dbReference>
<dbReference type="GO" id="GO:0046872">
    <property type="term" value="F:metal ion binding"/>
    <property type="evidence" value="ECO:0007669"/>
    <property type="project" value="InterPro"/>
</dbReference>
<evidence type="ECO:0000313" key="5">
    <source>
        <dbReference type="Proteomes" id="UP000702544"/>
    </source>
</evidence>
<dbReference type="InterPro" id="IPR011249">
    <property type="entry name" value="Metalloenz_LuxS/M16"/>
</dbReference>
<evidence type="ECO:0000259" key="3">
    <source>
        <dbReference type="Pfam" id="PF05193"/>
    </source>
</evidence>
<dbReference type="PANTHER" id="PTHR11851">
    <property type="entry name" value="METALLOPROTEASE"/>
    <property type="match status" value="1"/>
</dbReference>
<comment type="caution">
    <text evidence="4">The sequence shown here is derived from an EMBL/GenBank/DDBJ whole genome shotgun (WGS) entry which is preliminary data.</text>
</comment>
<reference evidence="4 5" key="1">
    <citation type="submission" date="2020-01" db="EMBL/GenBank/DDBJ databases">
        <title>Genomes assembled from Gulf of Kutch pelagic sediment metagenomes.</title>
        <authorList>
            <person name="Chandrashekar M."/>
            <person name="Mahajan M.S."/>
            <person name="Dave K.J."/>
            <person name="Vatsa P."/>
            <person name="Nathani N.M."/>
        </authorList>
    </citation>
    <scope>NUCLEOTIDE SEQUENCE [LARGE SCALE GENOMIC DNA]</scope>
    <source>
        <strain evidence="4">KS3-K002</strain>
    </source>
</reference>
<gene>
    <name evidence="4" type="ORF">GWO12_10405</name>
</gene>
<name>A0AAE4Z7Z9_9BACT</name>
<evidence type="ECO:0000313" key="4">
    <source>
        <dbReference type="EMBL" id="NIR75500.1"/>
    </source>
</evidence>
<comment type="similarity">
    <text evidence="1">Belongs to the peptidase M16 family.</text>
</comment>
<organism evidence="4 5">
    <name type="scientific">Candidatus Kutchimonas denitrificans</name>
    <dbReference type="NCBI Taxonomy" id="3056748"/>
    <lineage>
        <taxon>Bacteria</taxon>
        <taxon>Pseudomonadati</taxon>
        <taxon>Gemmatimonadota</taxon>
        <taxon>Gemmatimonadia</taxon>
        <taxon>Candidatus Palauibacterales</taxon>
        <taxon>Candidatus Palauibacteraceae</taxon>
        <taxon>Candidatus Kutchimonas</taxon>
    </lineage>
</organism>
<dbReference type="AlphaFoldDB" id="A0AAE4Z7Z9"/>
<dbReference type="PANTHER" id="PTHR11851:SF49">
    <property type="entry name" value="MITOCHONDRIAL-PROCESSING PEPTIDASE SUBUNIT ALPHA"/>
    <property type="match status" value="1"/>
</dbReference>
<proteinExistence type="inferred from homology"/>
<feature type="domain" description="Peptidase M16 N-terminal" evidence="2">
    <location>
        <begin position="26"/>
        <end position="149"/>
    </location>
</feature>